<dbReference type="EMBL" id="CP001737">
    <property type="protein sequence ID" value="ACV76591.1"/>
    <property type="molecule type" value="Genomic_DNA"/>
</dbReference>
<evidence type="ECO:0000256" key="5">
    <source>
        <dbReference type="ARBA" id="ARBA00022691"/>
    </source>
</evidence>
<evidence type="ECO:0000256" key="4">
    <source>
        <dbReference type="ARBA" id="ARBA00022679"/>
    </source>
</evidence>
<dbReference type="GO" id="GO:0009236">
    <property type="term" value="P:cobalamin biosynthetic process"/>
    <property type="evidence" value="ECO:0007669"/>
    <property type="project" value="UniProtKB-UniPathway"/>
</dbReference>
<dbReference type="AlphaFoldDB" id="C8XJ04"/>
<dbReference type="OrthoDB" id="9787825at2"/>
<dbReference type="SUPFAM" id="SSF53790">
    <property type="entry name" value="Tetrapyrrole methylase"/>
    <property type="match status" value="1"/>
</dbReference>
<keyword evidence="3 7" id="KW-0489">Methyltransferase</keyword>
<accession>C8XJ04</accession>
<evidence type="ECO:0000313" key="8">
    <source>
        <dbReference type="Proteomes" id="UP000002218"/>
    </source>
</evidence>
<feature type="domain" description="Tetrapyrrole methylase" evidence="6">
    <location>
        <begin position="18"/>
        <end position="197"/>
    </location>
</feature>
<dbReference type="RefSeq" id="WP_012814066.1">
    <property type="nucleotide sequence ID" value="NC_013235.1"/>
</dbReference>
<dbReference type="UniPathway" id="UPA00148"/>
<dbReference type="FunCoup" id="C8XJ04">
    <property type="interactions" value="112"/>
</dbReference>
<dbReference type="InParanoid" id="C8XJ04"/>
<dbReference type="InterPro" id="IPR050714">
    <property type="entry name" value="Cobalamin_biosynth_MTase"/>
</dbReference>
<dbReference type="NCBIfam" id="TIGR02469">
    <property type="entry name" value="CbiT"/>
    <property type="match status" value="1"/>
</dbReference>
<dbReference type="PANTHER" id="PTHR43182:SF1">
    <property type="entry name" value="COBALT-PRECORRIN-7 C(5)-METHYLTRANSFERASE"/>
    <property type="match status" value="1"/>
</dbReference>
<dbReference type="InterPro" id="IPR006365">
    <property type="entry name" value="Cbl_synth_CobL"/>
</dbReference>
<dbReference type="PIRSF" id="PIRSF036428">
    <property type="entry name" value="CobL"/>
    <property type="match status" value="1"/>
</dbReference>
<name>C8XJ04_NAKMY</name>
<dbReference type="InterPro" id="IPR000878">
    <property type="entry name" value="4pyrrol_Mease"/>
</dbReference>
<dbReference type="NCBIfam" id="TIGR02467">
    <property type="entry name" value="CbiE"/>
    <property type="match status" value="1"/>
</dbReference>
<dbReference type="InterPro" id="IPR014008">
    <property type="entry name" value="Cbl_synth_MTase_CbiT"/>
</dbReference>
<evidence type="ECO:0000259" key="6">
    <source>
        <dbReference type="Pfam" id="PF00590"/>
    </source>
</evidence>
<organism evidence="7 8">
    <name type="scientific">Nakamurella multipartita (strain ATCC 700099 / DSM 44233 / CIP 104796 / JCM 9543 / NBRC 105858 / Y-104)</name>
    <name type="common">Microsphaera multipartita</name>
    <dbReference type="NCBI Taxonomy" id="479431"/>
    <lineage>
        <taxon>Bacteria</taxon>
        <taxon>Bacillati</taxon>
        <taxon>Actinomycetota</taxon>
        <taxon>Actinomycetes</taxon>
        <taxon>Nakamurellales</taxon>
        <taxon>Nakamurellaceae</taxon>
        <taxon>Nakamurella</taxon>
    </lineage>
</organism>
<dbReference type="InterPro" id="IPR014777">
    <property type="entry name" value="4pyrrole_Mease_sub1"/>
</dbReference>
<gene>
    <name evidence="7" type="ordered locus">Namu_0158</name>
</gene>
<evidence type="ECO:0000256" key="3">
    <source>
        <dbReference type="ARBA" id="ARBA00022603"/>
    </source>
</evidence>
<reference evidence="8" key="1">
    <citation type="submission" date="2009-09" db="EMBL/GenBank/DDBJ databases">
        <title>The complete genome of Nakamurella multipartita DSM 44233.</title>
        <authorList>
            <consortium name="US DOE Joint Genome Institute (JGI-PGF)"/>
            <person name="Lucas S."/>
            <person name="Copeland A."/>
            <person name="Lapidus A."/>
            <person name="Glavina del Rio T."/>
            <person name="Dalin E."/>
            <person name="Tice H."/>
            <person name="Bruce D."/>
            <person name="Goodwin L."/>
            <person name="Pitluck S."/>
            <person name="Kyrpides N."/>
            <person name="Mavromatis K."/>
            <person name="Ivanova N."/>
            <person name="Ovchinnikova G."/>
            <person name="Sims D."/>
            <person name="Meincke L."/>
            <person name="Brettin T."/>
            <person name="Detter J.C."/>
            <person name="Han C."/>
            <person name="Larimer F."/>
            <person name="Land M."/>
            <person name="Hauser L."/>
            <person name="Markowitz V."/>
            <person name="Cheng J.-F."/>
            <person name="Hugenholtz P."/>
            <person name="Woyke T."/>
            <person name="Wu D."/>
            <person name="Klenk H.-P."/>
            <person name="Eisen J.A."/>
        </authorList>
    </citation>
    <scope>NUCLEOTIDE SEQUENCE [LARGE SCALE GENOMIC DNA]</scope>
    <source>
        <strain evidence="8">ATCC 700099 / DSM 44233 / CIP 104796 / JCM 9543 / NBRC 105858 / Y-104</strain>
    </source>
</reference>
<evidence type="ECO:0000256" key="2">
    <source>
        <dbReference type="ARBA" id="ARBA00022573"/>
    </source>
</evidence>
<dbReference type="GO" id="GO:0032259">
    <property type="term" value="P:methylation"/>
    <property type="evidence" value="ECO:0007669"/>
    <property type="project" value="UniProtKB-KW"/>
</dbReference>
<dbReference type="GO" id="GO:0046025">
    <property type="term" value="F:precorrin-6Y C5,15-methyltransferase (decarboxylating) activity"/>
    <property type="evidence" value="ECO:0007669"/>
    <property type="project" value="UniProtKB-EC"/>
</dbReference>
<evidence type="ECO:0000256" key="1">
    <source>
        <dbReference type="ARBA" id="ARBA00004953"/>
    </source>
</evidence>
<dbReference type="HOGENOM" id="CLU_031955_0_0_11"/>
<evidence type="ECO:0000313" key="7">
    <source>
        <dbReference type="EMBL" id="ACV76591.1"/>
    </source>
</evidence>
<dbReference type="InterPro" id="IPR012818">
    <property type="entry name" value="CbiE"/>
</dbReference>
<dbReference type="Pfam" id="PF00590">
    <property type="entry name" value="TP_methylase"/>
    <property type="match status" value="1"/>
</dbReference>
<keyword evidence="8" id="KW-1185">Reference proteome</keyword>
<dbReference type="InterPro" id="IPR029063">
    <property type="entry name" value="SAM-dependent_MTases_sf"/>
</dbReference>
<dbReference type="GO" id="GO:0008276">
    <property type="term" value="F:protein methyltransferase activity"/>
    <property type="evidence" value="ECO:0007669"/>
    <property type="project" value="InterPro"/>
</dbReference>
<dbReference type="CDD" id="cd11644">
    <property type="entry name" value="Precorrin-6Y-MT"/>
    <property type="match status" value="1"/>
</dbReference>
<dbReference type="STRING" id="479431.Namu_0158"/>
<proteinExistence type="predicted"/>
<dbReference type="Gene3D" id="3.40.1010.10">
    <property type="entry name" value="Cobalt-precorrin-4 Transmethylase, Domain 1"/>
    <property type="match status" value="1"/>
</dbReference>
<comment type="pathway">
    <text evidence="1">Cofactor biosynthesis; adenosylcobalamin biosynthesis.</text>
</comment>
<keyword evidence="5" id="KW-0949">S-adenosyl-L-methionine</keyword>
<sequence>MDVAVDVGLDVKDVGVDVVGLGADGWDGLSPHSRAVLTRAAVVIGGARQLALLPEQPGQRRLHLPTPLRAGLLDLLDSSDSPAGPVAVLASGDPLLSGIGGTLVELLGAARVRIHPAVSSVSLAAAEMRWPLAGVDVVSLVGRDLATLRRVLSPGRRVLALSADERTPAAVAALLTEAGFGPSRLTVLGDLGSPQQSRIDLIASDFRGPVSRLNILAIDCVAVPGTPPRPLVGGLPDDAFDHDGQLTKRDARASALARLAPAPGQLLWDVGAGAGSVAIEWSRVDPRCRAVAIERDPARAARIGGNAAALGVPGLVVVTGAAPAALADLPAPDAVFVGGGATVPGLLDSCWAVLGSGGRLVVHGVTLETERLLVDWHARVGGELIRLSVERVEPLGSFRGWAPARPIVQWAVTKESTG</sequence>
<dbReference type="InterPro" id="IPR035996">
    <property type="entry name" value="4pyrrol_Methylase_sf"/>
</dbReference>
<dbReference type="PANTHER" id="PTHR43182">
    <property type="entry name" value="COBALT-PRECORRIN-6B C(15)-METHYLTRANSFERASE (DECARBOXYLATING)"/>
    <property type="match status" value="1"/>
</dbReference>
<dbReference type="Gene3D" id="3.40.50.150">
    <property type="entry name" value="Vaccinia Virus protein VP39"/>
    <property type="match status" value="1"/>
</dbReference>
<dbReference type="EC" id="2.1.1.132" evidence="7"/>
<keyword evidence="2" id="KW-0169">Cobalamin biosynthesis</keyword>
<protein>
    <submittedName>
        <fullName evidence="7">Precorrin-6Y C5,15-methyltransferase (Decarboxylating), CbiT subunit</fullName>
        <ecNumber evidence="7">2.1.1.132</ecNumber>
    </submittedName>
</protein>
<keyword evidence="4 7" id="KW-0808">Transferase</keyword>
<dbReference type="eggNOG" id="COG2241">
    <property type="taxonomic scope" value="Bacteria"/>
</dbReference>
<dbReference type="KEGG" id="nml:Namu_0158"/>
<dbReference type="Proteomes" id="UP000002218">
    <property type="component" value="Chromosome"/>
</dbReference>
<dbReference type="eggNOG" id="COG2242">
    <property type="taxonomic scope" value="Bacteria"/>
</dbReference>
<dbReference type="SUPFAM" id="SSF53335">
    <property type="entry name" value="S-adenosyl-L-methionine-dependent methyltransferases"/>
    <property type="match status" value="1"/>
</dbReference>
<reference evidence="7 8" key="2">
    <citation type="journal article" date="2010" name="Stand. Genomic Sci.">
        <title>Complete genome sequence of Nakamurella multipartita type strain (Y-104).</title>
        <authorList>
            <person name="Tice H."/>
            <person name="Mayilraj S."/>
            <person name="Sims D."/>
            <person name="Lapidus A."/>
            <person name="Nolan M."/>
            <person name="Lucas S."/>
            <person name="Glavina Del Rio T."/>
            <person name="Copeland A."/>
            <person name="Cheng J.F."/>
            <person name="Meincke L."/>
            <person name="Bruce D."/>
            <person name="Goodwin L."/>
            <person name="Pitluck S."/>
            <person name="Ivanova N."/>
            <person name="Mavromatis K."/>
            <person name="Ovchinnikova G."/>
            <person name="Pati A."/>
            <person name="Chen A."/>
            <person name="Palaniappan K."/>
            <person name="Land M."/>
            <person name="Hauser L."/>
            <person name="Chang Y.J."/>
            <person name="Jeffries C.D."/>
            <person name="Detter J.C."/>
            <person name="Brettin T."/>
            <person name="Rohde M."/>
            <person name="Goker M."/>
            <person name="Bristow J."/>
            <person name="Eisen J.A."/>
            <person name="Markowitz V."/>
            <person name="Hugenholtz P."/>
            <person name="Kyrpides N.C."/>
            <person name="Klenk H.P."/>
            <person name="Chen F."/>
        </authorList>
    </citation>
    <scope>NUCLEOTIDE SEQUENCE [LARGE SCALE GENOMIC DNA]</scope>
    <source>
        <strain evidence="8">ATCC 700099 / DSM 44233 / CIP 104796 / JCM 9543 / NBRC 105858 / Y-104</strain>
    </source>
</reference>
<dbReference type="CDD" id="cd02440">
    <property type="entry name" value="AdoMet_MTases"/>
    <property type="match status" value="1"/>
</dbReference>